<dbReference type="Proteomes" id="UP000694843">
    <property type="component" value="Unplaced"/>
</dbReference>
<dbReference type="AlphaFoldDB" id="A0A8B7P127"/>
<dbReference type="GeneID" id="108676135"/>
<sequence>MEPTAGFRPLRDSRASLTLMGLGALCGLAGGAVLYVLGNDDSGLLVTAATALLLTVSVGSLLILRRCPGVYHSISRPQTSNNHERNRSSEYDMHPPRYKSSWGKAYESSMKELGQMNAQDDMQPGFHYDPLNLEELERHLEGRKITKSKQFRMISLFFKGSAKRNSSTRASGEISAPTYRLFPAQELPTQYSRQGASGSSSRHSPTVNNVTELHRQNATDNLFTIEQQSKYYSSLDPMCNLGVLRSFDSSKIHTRGKNHDQISPFNVIKPVDDDDALPSYRQAIRELRADHLLQQYVCQCQQYPNETLSRSLNETAEVHSFAIT</sequence>
<organism evidence="3 4">
    <name type="scientific">Hyalella azteca</name>
    <name type="common">Amphipod</name>
    <dbReference type="NCBI Taxonomy" id="294128"/>
    <lineage>
        <taxon>Eukaryota</taxon>
        <taxon>Metazoa</taxon>
        <taxon>Ecdysozoa</taxon>
        <taxon>Arthropoda</taxon>
        <taxon>Crustacea</taxon>
        <taxon>Multicrustacea</taxon>
        <taxon>Malacostraca</taxon>
        <taxon>Eumalacostraca</taxon>
        <taxon>Peracarida</taxon>
        <taxon>Amphipoda</taxon>
        <taxon>Senticaudata</taxon>
        <taxon>Talitrida</taxon>
        <taxon>Talitroidea</taxon>
        <taxon>Hyalellidae</taxon>
        <taxon>Hyalella</taxon>
    </lineage>
</organism>
<feature type="transmembrane region" description="Helical" evidence="2">
    <location>
        <begin position="43"/>
        <end position="64"/>
    </location>
</feature>
<feature type="region of interest" description="Disordered" evidence="1">
    <location>
        <begin position="74"/>
        <end position="94"/>
    </location>
</feature>
<keyword evidence="2" id="KW-0812">Transmembrane</keyword>
<keyword evidence="2" id="KW-0472">Membrane</keyword>
<accession>A0A8B7P127</accession>
<keyword evidence="3" id="KW-1185">Reference proteome</keyword>
<evidence type="ECO:0000256" key="1">
    <source>
        <dbReference type="SAM" id="MobiDB-lite"/>
    </source>
</evidence>
<evidence type="ECO:0000256" key="2">
    <source>
        <dbReference type="SAM" id="Phobius"/>
    </source>
</evidence>
<gene>
    <name evidence="4" type="primary">LOC108676135</name>
</gene>
<feature type="transmembrane region" description="Helical" evidence="2">
    <location>
        <begin position="17"/>
        <end position="37"/>
    </location>
</feature>
<evidence type="ECO:0000313" key="4">
    <source>
        <dbReference type="RefSeq" id="XP_018019665.1"/>
    </source>
</evidence>
<evidence type="ECO:0000313" key="3">
    <source>
        <dbReference type="Proteomes" id="UP000694843"/>
    </source>
</evidence>
<feature type="compositionally biased region" description="Basic and acidic residues" evidence="1">
    <location>
        <begin position="82"/>
        <end position="94"/>
    </location>
</feature>
<protein>
    <submittedName>
        <fullName evidence="4">Uncharacterized protein LOC108676135</fullName>
    </submittedName>
</protein>
<dbReference type="RefSeq" id="XP_018019665.1">
    <property type="nucleotide sequence ID" value="XM_018164176.2"/>
</dbReference>
<keyword evidence="2" id="KW-1133">Transmembrane helix</keyword>
<proteinExistence type="predicted"/>
<dbReference type="KEGG" id="hazt:108676135"/>
<reference evidence="4" key="1">
    <citation type="submission" date="2025-08" db="UniProtKB">
        <authorList>
            <consortium name="RefSeq"/>
        </authorList>
    </citation>
    <scope>IDENTIFICATION</scope>
    <source>
        <tissue evidence="4">Whole organism</tissue>
    </source>
</reference>
<name>A0A8B7P127_HYAAZ</name>